<accession>A0A2G2Y6L4</accession>
<dbReference type="Gramene" id="PHT65211">
    <property type="protein sequence ID" value="PHT65211"/>
    <property type="gene ID" value="T459_29636"/>
</dbReference>
<evidence type="ECO:0000313" key="3">
    <source>
        <dbReference type="Proteomes" id="UP000222542"/>
    </source>
</evidence>
<reference evidence="2 3" key="1">
    <citation type="journal article" date="2014" name="Nat. Genet.">
        <title>Genome sequence of the hot pepper provides insights into the evolution of pungency in Capsicum species.</title>
        <authorList>
            <person name="Kim S."/>
            <person name="Park M."/>
            <person name="Yeom S.I."/>
            <person name="Kim Y.M."/>
            <person name="Lee J.M."/>
            <person name="Lee H.A."/>
            <person name="Seo E."/>
            <person name="Choi J."/>
            <person name="Cheong K."/>
            <person name="Kim K.T."/>
            <person name="Jung K."/>
            <person name="Lee G.W."/>
            <person name="Oh S.K."/>
            <person name="Bae C."/>
            <person name="Kim S.B."/>
            <person name="Lee H.Y."/>
            <person name="Kim S.Y."/>
            <person name="Kim M.S."/>
            <person name="Kang B.C."/>
            <person name="Jo Y.D."/>
            <person name="Yang H.B."/>
            <person name="Jeong H.J."/>
            <person name="Kang W.H."/>
            <person name="Kwon J.K."/>
            <person name="Shin C."/>
            <person name="Lim J.Y."/>
            <person name="Park J.H."/>
            <person name="Huh J.H."/>
            <person name="Kim J.S."/>
            <person name="Kim B.D."/>
            <person name="Cohen O."/>
            <person name="Paran I."/>
            <person name="Suh M.C."/>
            <person name="Lee S.B."/>
            <person name="Kim Y.K."/>
            <person name="Shin Y."/>
            <person name="Noh S.J."/>
            <person name="Park J."/>
            <person name="Seo Y.S."/>
            <person name="Kwon S.Y."/>
            <person name="Kim H.A."/>
            <person name="Park J.M."/>
            <person name="Kim H.J."/>
            <person name="Choi S.B."/>
            <person name="Bosland P.W."/>
            <person name="Reeves G."/>
            <person name="Jo S.H."/>
            <person name="Lee B.W."/>
            <person name="Cho H.T."/>
            <person name="Choi H.S."/>
            <person name="Lee M.S."/>
            <person name="Yu Y."/>
            <person name="Do Choi Y."/>
            <person name="Park B.S."/>
            <person name="van Deynze A."/>
            <person name="Ashrafi H."/>
            <person name="Hill T."/>
            <person name="Kim W.T."/>
            <person name="Pai H.S."/>
            <person name="Ahn H.K."/>
            <person name="Yeam I."/>
            <person name="Giovannoni J.J."/>
            <person name="Rose J.K."/>
            <person name="Sorensen I."/>
            <person name="Lee S.J."/>
            <person name="Kim R.W."/>
            <person name="Choi I.Y."/>
            <person name="Choi B.S."/>
            <person name="Lim J.S."/>
            <person name="Lee Y.H."/>
            <person name="Choi D."/>
        </authorList>
    </citation>
    <scope>NUCLEOTIDE SEQUENCE [LARGE SCALE GENOMIC DNA]</scope>
    <source>
        <strain evidence="3">cv. CM334</strain>
    </source>
</reference>
<reference evidence="2 3" key="2">
    <citation type="journal article" date="2017" name="Genome Biol.">
        <title>New reference genome sequences of hot pepper reveal the massive evolution of plant disease-resistance genes by retroduplication.</title>
        <authorList>
            <person name="Kim S."/>
            <person name="Park J."/>
            <person name="Yeom S.I."/>
            <person name="Kim Y.M."/>
            <person name="Seo E."/>
            <person name="Kim K.T."/>
            <person name="Kim M.S."/>
            <person name="Lee J.M."/>
            <person name="Cheong K."/>
            <person name="Shin H.S."/>
            <person name="Kim S.B."/>
            <person name="Han K."/>
            <person name="Lee J."/>
            <person name="Park M."/>
            <person name="Lee H.A."/>
            <person name="Lee H.Y."/>
            <person name="Lee Y."/>
            <person name="Oh S."/>
            <person name="Lee J.H."/>
            <person name="Choi E."/>
            <person name="Choi E."/>
            <person name="Lee S.E."/>
            <person name="Jeon J."/>
            <person name="Kim H."/>
            <person name="Choi G."/>
            <person name="Song H."/>
            <person name="Lee J."/>
            <person name="Lee S.C."/>
            <person name="Kwon J.K."/>
            <person name="Lee H.Y."/>
            <person name="Koo N."/>
            <person name="Hong Y."/>
            <person name="Kim R.W."/>
            <person name="Kang W.H."/>
            <person name="Huh J.H."/>
            <person name="Kang B.C."/>
            <person name="Yang T.J."/>
            <person name="Lee Y.H."/>
            <person name="Bennetzen J.L."/>
            <person name="Choi D."/>
        </authorList>
    </citation>
    <scope>NUCLEOTIDE SEQUENCE [LARGE SCALE GENOMIC DNA]</scope>
    <source>
        <strain evidence="3">cv. CM334</strain>
    </source>
</reference>
<dbReference type="AlphaFoldDB" id="A0A2G2Y6L4"/>
<keyword evidence="1" id="KW-1133">Transmembrane helix</keyword>
<dbReference type="STRING" id="4072.A0A2G2Y6L4"/>
<dbReference type="SUPFAM" id="SSF53474">
    <property type="entry name" value="alpha/beta-Hydrolases"/>
    <property type="match status" value="1"/>
</dbReference>
<organism evidence="2 3">
    <name type="scientific">Capsicum annuum</name>
    <name type="common">Capsicum pepper</name>
    <dbReference type="NCBI Taxonomy" id="4072"/>
    <lineage>
        <taxon>Eukaryota</taxon>
        <taxon>Viridiplantae</taxon>
        <taxon>Streptophyta</taxon>
        <taxon>Embryophyta</taxon>
        <taxon>Tracheophyta</taxon>
        <taxon>Spermatophyta</taxon>
        <taxon>Magnoliopsida</taxon>
        <taxon>eudicotyledons</taxon>
        <taxon>Gunneridae</taxon>
        <taxon>Pentapetalae</taxon>
        <taxon>asterids</taxon>
        <taxon>lamiids</taxon>
        <taxon>Solanales</taxon>
        <taxon>Solanaceae</taxon>
        <taxon>Solanoideae</taxon>
        <taxon>Capsiceae</taxon>
        <taxon>Capsicum</taxon>
    </lineage>
</organism>
<protein>
    <submittedName>
        <fullName evidence="2">Uncharacterized protein</fullName>
    </submittedName>
</protein>
<evidence type="ECO:0000256" key="1">
    <source>
        <dbReference type="SAM" id="Phobius"/>
    </source>
</evidence>
<dbReference type="EMBL" id="AYRZ02000012">
    <property type="protein sequence ID" value="PHT65211.1"/>
    <property type="molecule type" value="Genomic_DNA"/>
</dbReference>
<keyword evidence="1" id="KW-0472">Membrane</keyword>
<dbReference type="Proteomes" id="UP000222542">
    <property type="component" value="Unassembled WGS sequence"/>
</dbReference>
<name>A0A2G2Y6L4_CAPAN</name>
<feature type="transmembrane region" description="Helical" evidence="1">
    <location>
        <begin position="32"/>
        <end position="50"/>
    </location>
</feature>
<proteinExistence type="predicted"/>
<feature type="transmembrane region" description="Helical" evidence="1">
    <location>
        <begin position="6"/>
        <end position="25"/>
    </location>
</feature>
<keyword evidence="3" id="KW-1185">Reference proteome</keyword>
<comment type="caution">
    <text evidence="2">The sequence shown here is derived from an EMBL/GenBank/DDBJ whole genome shotgun (WGS) entry which is preliminary data.</text>
</comment>
<dbReference type="InterPro" id="IPR029058">
    <property type="entry name" value="AB_hydrolase_fold"/>
</dbReference>
<sequence length="167" mass="19736">MEVTLKLLFFFEIKVILQILLFGYFLKKFKILCIDTCFLTWLFFGWGGLFSENGPFRLVKIMIEINNKNKLEYFLFFLSWQLGNPVLEFTTDFNLRAEYFWPHGLISGSTYRMLTSVCNYSCYVSKYNRDNVSLVCSRVRSIISTEPSVFKSELYEFQLSMLLGFTI</sequence>
<evidence type="ECO:0000313" key="2">
    <source>
        <dbReference type="EMBL" id="PHT65211.1"/>
    </source>
</evidence>
<keyword evidence="1" id="KW-0812">Transmembrane</keyword>
<gene>
    <name evidence="2" type="ORF">T459_29636</name>
</gene>